<keyword evidence="2" id="KW-1185">Reference proteome</keyword>
<evidence type="ECO:0000313" key="2">
    <source>
        <dbReference type="Proteomes" id="UP000246018"/>
    </source>
</evidence>
<organism evidence="1 2">
    <name type="scientific">Nocardioides gansuensis</name>
    <dbReference type="NCBI Taxonomy" id="2138300"/>
    <lineage>
        <taxon>Bacteria</taxon>
        <taxon>Bacillati</taxon>
        <taxon>Actinomycetota</taxon>
        <taxon>Actinomycetes</taxon>
        <taxon>Propionibacteriales</taxon>
        <taxon>Nocardioidaceae</taxon>
        <taxon>Nocardioides</taxon>
    </lineage>
</organism>
<sequence>MSITMIKTPALAPAFGMSAIAPTSPQCARTWDVEAVVAHVALVTDRVKGAYITGDNAWSPPLT</sequence>
<gene>
    <name evidence="1" type="ORF">DDE18_07430</name>
</gene>
<comment type="caution">
    <text evidence="1">The sequence shown here is derived from an EMBL/GenBank/DDBJ whole genome shotgun (WGS) entry which is preliminary data.</text>
</comment>
<accession>A0A2T8FBS3</accession>
<evidence type="ECO:0000313" key="1">
    <source>
        <dbReference type="EMBL" id="PVG83143.1"/>
    </source>
</evidence>
<dbReference type="Proteomes" id="UP000246018">
    <property type="component" value="Unassembled WGS sequence"/>
</dbReference>
<dbReference type="AlphaFoldDB" id="A0A2T8FBS3"/>
<protein>
    <submittedName>
        <fullName evidence="1">Uncharacterized protein</fullName>
    </submittedName>
</protein>
<reference evidence="1 2" key="1">
    <citation type="submission" date="2018-04" db="EMBL/GenBank/DDBJ databases">
        <title>Genome of Nocardioides gansuensis WSJ-1.</title>
        <authorList>
            <person name="Wu S."/>
            <person name="Wang G."/>
        </authorList>
    </citation>
    <scope>NUCLEOTIDE SEQUENCE [LARGE SCALE GENOMIC DNA]</scope>
    <source>
        <strain evidence="1 2">WSJ-1</strain>
    </source>
</reference>
<dbReference type="RefSeq" id="WP_116571623.1">
    <property type="nucleotide sequence ID" value="NZ_QDGZ01000003.1"/>
</dbReference>
<dbReference type="EMBL" id="QDGZ01000003">
    <property type="protein sequence ID" value="PVG83143.1"/>
    <property type="molecule type" value="Genomic_DNA"/>
</dbReference>
<name>A0A2T8FBS3_9ACTN</name>
<proteinExistence type="predicted"/>